<dbReference type="CDD" id="cd03785">
    <property type="entry name" value="GT28_MurG"/>
    <property type="match status" value="1"/>
</dbReference>
<dbReference type="AlphaFoldDB" id="W9VES9"/>
<keyword evidence="9 10" id="KW-0961">Cell wall biogenesis/degradation</keyword>
<dbReference type="GO" id="GO:0008360">
    <property type="term" value="P:regulation of cell shape"/>
    <property type="evidence" value="ECO:0007669"/>
    <property type="project" value="UniProtKB-KW"/>
</dbReference>
<name>W9VES9_9GAMM</name>
<dbReference type="NCBIfam" id="TIGR01133">
    <property type="entry name" value="murG"/>
    <property type="match status" value="1"/>
</dbReference>
<comment type="pathway">
    <text evidence="10">Cell wall biogenesis; peptidoglycan biosynthesis.</text>
</comment>
<dbReference type="GO" id="GO:0009252">
    <property type="term" value="P:peptidoglycan biosynthetic process"/>
    <property type="evidence" value="ECO:0007669"/>
    <property type="project" value="UniProtKB-UniRule"/>
</dbReference>
<comment type="catalytic activity">
    <reaction evidence="10">
        <text>di-trans,octa-cis-undecaprenyl diphospho-N-acetyl-alpha-D-muramoyl-L-alanyl-D-glutamyl-meso-2,6-diaminopimeloyl-D-alanyl-D-alanine + UDP-N-acetyl-alpha-D-glucosamine = di-trans,octa-cis-undecaprenyl diphospho-[N-acetyl-alpha-D-glucosaminyl-(1-&gt;4)]-N-acetyl-alpha-D-muramoyl-L-alanyl-D-glutamyl-meso-2,6-diaminopimeloyl-D-alanyl-D-alanine + UDP + H(+)</text>
        <dbReference type="Rhea" id="RHEA:31227"/>
        <dbReference type="ChEBI" id="CHEBI:15378"/>
        <dbReference type="ChEBI" id="CHEBI:57705"/>
        <dbReference type="ChEBI" id="CHEBI:58223"/>
        <dbReference type="ChEBI" id="CHEBI:61387"/>
        <dbReference type="ChEBI" id="CHEBI:61388"/>
        <dbReference type="EC" id="2.4.1.227"/>
    </reaction>
</comment>
<evidence type="ECO:0000256" key="3">
    <source>
        <dbReference type="ARBA" id="ARBA00022676"/>
    </source>
</evidence>
<dbReference type="EC" id="2.4.1.227" evidence="10"/>
<feature type="binding site" evidence="10">
    <location>
        <position position="184"/>
    </location>
    <ligand>
        <name>UDP-N-acetyl-alpha-D-glucosamine</name>
        <dbReference type="ChEBI" id="CHEBI:57705"/>
    </ligand>
</feature>
<evidence type="ECO:0000313" key="13">
    <source>
        <dbReference type="EMBL" id="EXJ15491.1"/>
    </source>
</evidence>
<evidence type="ECO:0000256" key="8">
    <source>
        <dbReference type="ARBA" id="ARBA00023306"/>
    </source>
</evidence>
<evidence type="ECO:0000256" key="4">
    <source>
        <dbReference type="ARBA" id="ARBA00022679"/>
    </source>
</evidence>
<evidence type="ECO:0000259" key="12">
    <source>
        <dbReference type="Pfam" id="PF04101"/>
    </source>
</evidence>
<keyword evidence="1 10" id="KW-1003">Cell membrane</keyword>
<dbReference type="SUPFAM" id="SSF53756">
    <property type="entry name" value="UDP-Glycosyltransferase/glycogen phosphorylase"/>
    <property type="match status" value="1"/>
</dbReference>
<feature type="binding site" evidence="10">
    <location>
        <position position="156"/>
    </location>
    <ligand>
        <name>UDP-N-acetyl-alpha-D-glucosamine</name>
        <dbReference type="ChEBI" id="CHEBI:57705"/>
    </ligand>
</feature>
<sequence length="365" mass="38279">MAGGTGGHVFPALAVAETLRAQGARVFWIGTHRGMESRLVPDHGFEMEWVGIEGVRGKSLGQMLKAPFRLTSAMLQARRILARREADLVLGMGGFVSGPGGLAARASGLPLVIHEQNFVPGMTNQWLARVASAVFEAFPGSFPASRRAIATGNPVRQSILDLPEPRARLAARGGAPRLLVLGGSLGAKALNETVPSAVAALPEGKRPEIRHQAGERTLETAREAYRSAGVAADVTPFIRDMAEAYAWADLVVCRAGALTVSELAAAGVPSVLVPYPFAVDDHQVGNARYLADAGAARLVVQRDLTPAGLTALLAELLGDRARLFQMAETARGLAQPEAAERIAAACMHLSKGGAQGGLSHMEAGR</sequence>
<proteinExistence type="inferred from homology"/>
<keyword evidence="8 10" id="KW-0131">Cell cycle</keyword>
<dbReference type="GO" id="GO:0005886">
    <property type="term" value="C:plasma membrane"/>
    <property type="evidence" value="ECO:0007669"/>
    <property type="project" value="UniProtKB-SubCell"/>
</dbReference>
<dbReference type="eggNOG" id="COG0707">
    <property type="taxonomic scope" value="Bacteria"/>
</dbReference>
<feature type="binding site" evidence="10">
    <location>
        <position position="238"/>
    </location>
    <ligand>
        <name>UDP-N-acetyl-alpha-D-glucosamine</name>
        <dbReference type="ChEBI" id="CHEBI:57705"/>
    </ligand>
</feature>
<dbReference type="GO" id="GO:0050511">
    <property type="term" value="F:undecaprenyldiphospho-muramoylpentapeptide beta-N-acetylglucosaminyltransferase activity"/>
    <property type="evidence" value="ECO:0007669"/>
    <property type="project" value="UniProtKB-UniRule"/>
</dbReference>
<evidence type="ECO:0000256" key="6">
    <source>
        <dbReference type="ARBA" id="ARBA00022984"/>
    </source>
</evidence>
<keyword evidence="5 10" id="KW-0133">Cell shape</keyword>
<dbReference type="PATRIC" id="fig|1249627.3.peg.1683"/>
<dbReference type="STRING" id="1249627.D779_1233"/>
<evidence type="ECO:0000256" key="1">
    <source>
        <dbReference type="ARBA" id="ARBA00022475"/>
    </source>
</evidence>
<dbReference type="GO" id="GO:0051991">
    <property type="term" value="F:UDP-N-acetyl-D-glucosamine:N-acetylmuramoyl-L-alanyl-D-glutamyl-meso-2,6-diaminopimelyl-D-alanyl-D-alanine-diphosphoundecaprenol 4-beta-N-acetylglucosaminlytransferase activity"/>
    <property type="evidence" value="ECO:0007669"/>
    <property type="project" value="RHEA"/>
</dbReference>
<feature type="binding site" evidence="10">
    <location>
        <position position="283"/>
    </location>
    <ligand>
        <name>UDP-N-acetyl-alpha-D-glucosamine</name>
        <dbReference type="ChEBI" id="CHEBI:57705"/>
    </ligand>
</feature>
<dbReference type="HAMAP" id="MF_00033">
    <property type="entry name" value="MurG"/>
    <property type="match status" value="1"/>
</dbReference>
<dbReference type="GO" id="GO:0005975">
    <property type="term" value="P:carbohydrate metabolic process"/>
    <property type="evidence" value="ECO:0007669"/>
    <property type="project" value="InterPro"/>
</dbReference>
<dbReference type="GO" id="GO:0051301">
    <property type="term" value="P:cell division"/>
    <property type="evidence" value="ECO:0007669"/>
    <property type="project" value="UniProtKB-KW"/>
</dbReference>
<feature type="binding site" evidence="10">
    <location>
        <begin position="257"/>
        <end position="262"/>
    </location>
    <ligand>
        <name>UDP-N-acetyl-alpha-D-glucosamine</name>
        <dbReference type="ChEBI" id="CHEBI:57705"/>
    </ligand>
</feature>
<dbReference type="PANTHER" id="PTHR21015">
    <property type="entry name" value="UDP-N-ACETYLGLUCOSAMINE--N-ACETYLMURAMYL-(PENTAPEPTIDE) PYROPHOSPHORYL-UNDECAPRENOL N-ACETYLGLUCOSAMINE TRANSFERASE 1"/>
    <property type="match status" value="1"/>
</dbReference>
<dbReference type="InterPro" id="IPR006009">
    <property type="entry name" value="GlcNAc_MurG"/>
</dbReference>
<keyword evidence="7 10" id="KW-0472">Membrane</keyword>
<evidence type="ECO:0000256" key="10">
    <source>
        <dbReference type="HAMAP-Rule" id="MF_00033"/>
    </source>
</evidence>
<comment type="similarity">
    <text evidence="10">Belongs to the glycosyltransferase 28 family. MurG subfamily.</text>
</comment>
<comment type="subcellular location">
    <subcellularLocation>
        <location evidence="10">Cell membrane</location>
        <topology evidence="10">Peripheral membrane protein</topology>
        <orientation evidence="10">Cytoplasmic side</orientation>
    </subcellularLocation>
</comment>
<feature type="binding site" evidence="10">
    <location>
        <position position="117"/>
    </location>
    <ligand>
        <name>UDP-N-acetyl-alpha-D-glucosamine</name>
        <dbReference type="ChEBI" id="CHEBI:57705"/>
    </ligand>
</feature>
<protein>
    <recommendedName>
        <fullName evidence="10">UDP-N-acetylglucosamine--N-acetylmuramyl-(pentapeptide) pyrophosphoryl-undecaprenol N-acetylglucosamine transferase</fullName>
        <ecNumber evidence="10">2.4.1.227</ecNumber>
    </recommendedName>
    <alternativeName>
        <fullName evidence="10">Undecaprenyl-PP-MurNAc-pentapeptide-UDPGlcNAc GlcNAc transferase</fullName>
    </alternativeName>
</protein>
<reference evidence="13 14" key="1">
    <citation type="submission" date="2012-11" db="EMBL/GenBank/DDBJ databases">
        <title>Genome assembly of Thiorhodococcus sp. AK35.</title>
        <authorList>
            <person name="Nupur N."/>
            <person name="Khatri I."/>
            <person name="Subramanian S."/>
            <person name="Pinnaka A."/>
        </authorList>
    </citation>
    <scope>NUCLEOTIDE SEQUENCE [LARGE SCALE GENOMIC DNA]</scope>
    <source>
        <strain evidence="13 14">AK35</strain>
    </source>
</reference>
<evidence type="ECO:0000256" key="5">
    <source>
        <dbReference type="ARBA" id="ARBA00022960"/>
    </source>
</evidence>
<evidence type="ECO:0000256" key="9">
    <source>
        <dbReference type="ARBA" id="ARBA00023316"/>
    </source>
</evidence>
<dbReference type="Pfam" id="PF04101">
    <property type="entry name" value="Glyco_tran_28_C"/>
    <property type="match status" value="1"/>
</dbReference>
<keyword evidence="4 10" id="KW-0808">Transferase</keyword>
<dbReference type="GO" id="GO:0071555">
    <property type="term" value="P:cell wall organization"/>
    <property type="evidence" value="ECO:0007669"/>
    <property type="project" value="UniProtKB-KW"/>
</dbReference>
<evidence type="ECO:0000256" key="7">
    <source>
        <dbReference type="ARBA" id="ARBA00023136"/>
    </source>
</evidence>
<feature type="domain" description="Glycosyltransferase family 28 N-terminal" evidence="11">
    <location>
        <begin position="1"/>
        <end position="135"/>
    </location>
</feature>
<comment type="caution">
    <text evidence="13">The sequence shown here is derived from an EMBL/GenBank/DDBJ whole genome shotgun (WGS) entry which is preliminary data.</text>
</comment>
<dbReference type="Pfam" id="PF03033">
    <property type="entry name" value="Glyco_transf_28"/>
    <property type="match status" value="1"/>
</dbReference>
<dbReference type="PANTHER" id="PTHR21015:SF22">
    <property type="entry name" value="GLYCOSYLTRANSFERASE"/>
    <property type="match status" value="1"/>
</dbReference>
<gene>
    <name evidence="10" type="primary">murG</name>
    <name evidence="13" type="ORF">D779_1233</name>
</gene>
<keyword evidence="14" id="KW-1185">Reference proteome</keyword>
<keyword evidence="2 10" id="KW-0132">Cell division</keyword>
<keyword evidence="3 10" id="KW-0328">Glycosyltransferase</keyword>
<feature type="domain" description="Glycosyl transferase family 28 C-terminal" evidence="12">
    <location>
        <begin position="178"/>
        <end position="341"/>
    </location>
</feature>
<dbReference type="InterPro" id="IPR007235">
    <property type="entry name" value="Glyco_trans_28_C"/>
</dbReference>
<keyword evidence="6 10" id="KW-0573">Peptidoglycan synthesis</keyword>
<dbReference type="InterPro" id="IPR004276">
    <property type="entry name" value="GlycoTrans_28_N"/>
</dbReference>
<accession>W9VES9</accession>
<dbReference type="Proteomes" id="UP000019460">
    <property type="component" value="Unassembled WGS sequence"/>
</dbReference>
<feature type="binding site" evidence="10">
    <location>
        <begin position="5"/>
        <end position="7"/>
    </location>
    <ligand>
        <name>UDP-N-acetyl-alpha-D-glucosamine</name>
        <dbReference type="ChEBI" id="CHEBI:57705"/>
    </ligand>
</feature>
<dbReference type="UniPathway" id="UPA00219"/>
<dbReference type="EMBL" id="AONC01000025">
    <property type="protein sequence ID" value="EXJ15491.1"/>
    <property type="molecule type" value="Genomic_DNA"/>
</dbReference>
<evidence type="ECO:0000313" key="14">
    <source>
        <dbReference type="Proteomes" id="UP000019460"/>
    </source>
</evidence>
<dbReference type="Gene3D" id="3.40.50.2000">
    <property type="entry name" value="Glycogen Phosphorylase B"/>
    <property type="match status" value="2"/>
</dbReference>
<evidence type="ECO:0000259" key="11">
    <source>
        <dbReference type="Pfam" id="PF03033"/>
    </source>
</evidence>
<evidence type="ECO:0000256" key="2">
    <source>
        <dbReference type="ARBA" id="ARBA00022618"/>
    </source>
</evidence>
<comment type="function">
    <text evidence="10">Cell wall formation. Catalyzes the transfer of a GlcNAc subunit on undecaprenyl-pyrophosphoryl-MurNAc-pentapeptide (lipid intermediate I) to form undecaprenyl-pyrophosphoryl-MurNAc-(pentapeptide)GlcNAc (lipid intermediate II).</text>
</comment>
<organism evidence="13 14">
    <name type="scientific">Imhoffiella purpurea</name>
    <dbReference type="NCBI Taxonomy" id="1249627"/>
    <lineage>
        <taxon>Bacteria</taxon>
        <taxon>Pseudomonadati</taxon>
        <taxon>Pseudomonadota</taxon>
        <taxon>Gammaproteobacteria</taxon>
        <taxon>Chromatiales</taxon>
        <taxon>Chromatiaceae</taxon>
        <taxon>Imhoffiella</taxon>
    </lineage>
</organism>